<dbReference type="GeneID" id="73382064"/>
<organism evidence="1 2">
    <name type="scientific">Candida oxycetoniae</name>
    <dbReference type="NCBI Taxonomy" id="497107"/>
    <lineage>
        <taxon>Eukaryota</taxon>
        <taxon>Fungi</taxon>
        <taxon>Dikarya</taxon>
        <taxon>Ascomycota</taxon>
        <taxon>Saccharomycotina</taxon>
        <taxon>Pichiomycetes</taxon>
        <taxon>Debaryomycetaceae</taxon>
        <taxon>Candida/Lodderomyces clade</taxon>
        <taxon>Candida</taxon>
    </lineage>
</organism>
<name>A0AAI9STV0_9ASCO</name>
<reference evidence="1" key="1">
    <citation type="journal article" date="2022" name="DNA Res.">
        <title>Genome analysis of five recently described species of the CUG-Ser clade uncovers Candida theae as a new hybrid lineage with pathogenic potential in the Candida parapsilosis species complex.</title>
        <authorList>
            <person name="Mixao V."/>
            <person name="Del Olmo V."/>
            <person name="Hegedusova E."/>
            <person name="Saus E."/>
            <person name="Pryszcz L."/>
            <person name="Cillingova A."/>
            <person name="Nosek J."/>
            <person name="Gabaldon T."/>
        </authorList>
    </citation>
    <scope>NUCLEOTIDE SEQUENCE</scope>
    <source>
        <strain evidence="1">CBS 10844</strain>
    </source>
</reference>
<comment type="caution">
    <text evidence="1">The sequence shown here is derived from an EMBL/GenBank/DDBJ whole genome shotgun (WGS) entry which is preliminary data.</text>
</comment>
<evidence type="ECO:0000313" key="1">
    <source>
        <dbReference type="EMBL" id="KAI3402775.2"/>
    </source>
</evidence>
<dbReference type="GO" id="GO:0016973">
    <property type="term" value="P:poly(A)+ mRNA export from nucleus"/>
    <property type="evidence" value="ECO:0007669"/>
    <property type="project" value="TreeGrafter"/>
</dbReference>
<dbReference type="Proteomes" id="UP001202479">
    <property type="component" value="Unassembled WGS sequence"/>
</dbReference>
<gene>
    <name evidence="1" type="ORF">KGF56_004449</name>
</gene>
<dbReference type="InterPro" id="IPR036388">
    <property type="entry name" value="WH-like_DNA-bd_sf"/>
</dbReference>
<dbReference type="RefSeq" id="XP_049178522.1">
    <property type="nucleotide sequence ID" value="XM_049325889.1"/>
</dbReference>
<evidence type="ECO:0008006" key="3">
    <source>
        <dbReference type="Google" id="ProtNLM"/>
    </source>
</evidence>
<dbReference type="Gene3D" id="1.10.10.10">
    <property type="entry name" value="Winged helix-like DNA-binding domain superfamily/Winged helix DNA-binding domain"/>
    <property type="match status" value="1"/>
</dbReference>
<dbReference type="GO" id="GO:0003723">
    <property type="term" value="F:RNA binding"/>
    <property type="evidence" value="ECO:0007669"/>
    <property type="project" value="InterPro"/>
</dbReference>
<dbReference type="GO" id="GO:0006368">
    <property type="term" value="P:transcription elongation by RNA polymerase II"/>
    <property type="evidence" value="ECO:0007669"/>
    <property type="project" value="TreeGrafter"/>
</dbReference>
<dbReference type="PANTHER" id="PTHR12732:SF8">
    <property type="entry name" value="NUCLEAR MRNA EXPORT PROTEIN THP1"/>
    <property type="match status" value="1"/>
</dbReference>
<dbReference type="EMBL" id="JAHUZD010000141">
    <property type="protein sequence ID" value="KAI3402775.2"/>
    <property type="molecule type" value="Genomic_DNA"/>
</dbReference>
<dbReference type="AlphaFoldDB" id="A0AAI9STV0"/>
<sequence>MSVTNLVQEINQTFSNGNNDQKFRVFSKVLSVDPSENEYTISIYNSVSGLSQVSSNIKTAYDDDWLALNAVVSSFVRICVEMDPWSVLKSFDLYATYLNDLSVAFNNNAYGWLLSGVIKSTIRLVLPWALKLDRQMFYKEEGGKYRLGYMAGVLLKIFNNIRINDSSTYKKSIILYLGNKLCYTYWKLDNPLLCQNIFSNMNNTSLKLEEFPHGEKLKYRYFLAKYYFVKYELVECFKHLEWCLVNTSSKKNQKLIIELLLPIGLILGKKPNFKTLSVVQDEEVLTLLELYESMFYSVASGDYESFRNIINHKEQYFKDKNLLLLLNRMDVLVFRNLVKNVWRIMNRPTSLSLEIVPIHGKDTLFKENLLVTLIDSNLIKGKLTTGKVLVLSKNDPFPNVFNIYTKRFGAQQQQGKDWM</sequence>
<dbReference type="PANTHER" id="PTHR12732">
    <property type="entry name" value="UNCHARACTERIZED PROTEASOME COMPONENT REGION PCI-CONTAINING"/>
    <property type="match status" value="1"/>
</dbReference>
<dbReference type="GO" id="GO:0000973">
    <property type="term" value="P:post-transcriptional tethering of RNA polymerase II gene DNA at nuclear periphery"/>
    <property type="evidence" value="ECO:0007669"/>
    <property type="project" value="TreeGrafter"/>
</dbReference>
<keyword evidence="2" id="KW-1185">Reference proteome</keyword>
<dbReference type="InterPro" id="IPR045114">
    <property type="entry name" value="Csn12-like"/>
</dbReference>
<dbReference type="GO" id="GO:0070390">
    <property type="term" value="C:transcription export complex 2"/>
    <property type="evidence" value="ECO:0007669"/>
    <property type="project" value="TreeGrafter"/>
</dbReference>
<dbReference type="GO" id="GO:0003690">
    <property type="term" value="F:double-stranded DNA binding"/>
    <property type="evidence" value="ECO:0007669"/>
    <property type="project" value="InterPro"/>
</dbReference>
<evidence type="ECO:0000313" key="2">
    <source>
        <dbReference type="Proteomes" id="UP001202479"/>
    </source>
</evidence>
<accession>A0AAI9STV0</accession>
<protein>
    <recommendedName>
        <fullName evidence="3">PCI domain-containing protein</fullName>
    </recommendedName>
</protein>
<proteinExistence type="predicted"/>